<dbReference type="InterPro" id="IPR023393">
    <property type="entry name" value="START-like_dom_sf"/>
</dbReference>
<dbReference type="Gene3D" id="3.30.530.20">
    <property type="match status" value="1"/>
</dbReference>
<name>A0ABY5HES0_9GAMM</name>
<evidence type="ECO:0000256" key="1">
    <source>
        <dbReference type="ARBA" id="ARBA00006817"/>
    </source>
</evidence>
<dbReference type="SUPFAM" id="SSF55961">
    <property type="entry name" value="Bet v1-like"/>
    <property type="match status" value="1"/>
</dbReference>
<protein>
    <submittedName>
        <fullName evidence="3">SRPBCC domain-containing protein</fullName>
    </submittedName>
</protein>
<dbReference type="RefSeq" id="WP_255852835.1">
    <property type="nucleotide sequence ID" value="NZ_CP073347.1"/>
</dbReference>
<comment type="similarity">
    <text evidence="1">Belongs to the AHA1 family.</text>
</comment>
<dbReference type="EMBL" id="CP073347">
    <property type="protein sequence ID" value="UTW10780.1"/>
    <property type="molecule type" value="Genomic_DNA"/>
</dbReference>
<dbReference type="Pfam" id="PF08327">
    <property type="entry name" value="AHSA1"/>
    <property type="match status" value="1"/>
</dbReference>
<organism evidence="3 4">
    <name type="scientific">Marinobacterium rhizophilum</name>
    <dbReference type="NCBI Taxonomy" id="420402"/>
    <lineage>
        <taxon>Bacteria</taxon>
        <taxon>Pseudomonadati</taxon>
        <taxon>Pseudomonadota</taxon>
        <taxon>Gammaproteobacteria</taxon>
        <taxon>Oceanospirillales</taxon>
        <taxon>Oceanospirillaceae</taxon>
        <taxon>Marinobacterium</taxon>
    </lineage>
</organism>
<keyword evidence="4" id="KW-1185">Reference proteome</keyword>
<reference evidence="3" key="1">
    <citation type="submission" date="2021-04" db="EMBL/GenBank/DDBJ databases">
        <title>Oceanospirillales bacteria with DddD are important DMSP degraders in coastal seawater.</title>
        <authorList>
            <person name="Liu J."/>
        </authorList>
    </citation>
    <scope>NUCLEOTIDE SEQUENCE</scope>
    <source>
        <strain evidence="3">D13-1</strain>
    </source>
</reference>
<accession>A0ABY5HES0</accession>
<evidence type="ECO:0000313" key="4">
    <source>
        <dbReference type="Proteomes" id="UP001058461"/>
    </source>
</evidence>
<sequence>MCTSNISETLHELSVSRYIEAPPARVWRVITEQLPQWWCPAPWRTEVNAIEWRPGGAFDTTMFGPDAEQIPCRGVFLDVMPGRRFVFTDAFDSQWNPQQAFMVGIFEIEAEGEGTRYRASARHWNPEDLQKHKEMGFTEGWTAVAAQLAALAEAETGKSS</sequence>
<proteinExistence type="inferred from homology"/>
<dbReference type="InterPro" id="IPR013538">
    <property type="entry name" value="ASHA1/2-like_C"/>
</dbReference>
<evidence type="ECO:0000313" key="3">
    <source>
        <dbReference type="EMBL" id="UTW10780.1"/>
    </source>
</evidence>
<dbReference type="Proteomes" id="UP001058461">
    <property type="component" value="Chromosome"/>
</dbReference>
<feature type="domain" description="Activator of Hsp90 ATPase homologue 1/2-like C-terminal" evidence="2">
    <location>
        <begin position="21"/>
        <end position="153"/>
    </location>
</feature>
<gene>
    <name evidence="3" type="ORF">KDW95_16000</name>
</gene>
<evidence type="ECO:0000259" key="2">
    <source>
        <dbReference type="Pfam" id="PF08327"/>
    </source>
</evidence>